<dbReference type="AlphaFoldDB" id="A0A9P1DD55"/>
<reference evidence="2" key="1">
    <citation type="submission" date="2022-10" db="EMBL/GenBank/DDBJ databases">
        <authorList>
            <person name="Chen Y."/>
            <person name="Dougan E. K."/>
            <person name="Chan C."/>
            <person name="Rhodes N."/>
            <person name="Thang M."/>
        </authorList>
    </citation>
    <scope>NUCLEOTIDE SEQUENCE</scope>
</reference>
<sequence>MASAEENEDDDGDEIREDAISIAQVVQGQTFFNVNKNDRVLTKLTTGRGLNRHAAKSNDMCKKQFWHNMQVARREACNAAYAQVQRHAMEAAGEVVPDNHKFRAARNGDQFFVKGGAVEVQLEGMTVLTTFAVKGDLFFRLDTQTVRQVIAAIRGSPDIVIGSPKRKRRRKRKGGSLTPQRKNCQEEPEEDAAGEAETSE</sequence>
<dbReference type="EMBL" id="CAMXCT030004079">
    <property type="protein sequence ID" value="CAL4794879.1"/>
    <property type="molecule type" value="Genomic_DNA"/>
</dbReference>
<dbReference type="Proteomes" id="UP001152797">
    <property type="component" value="Unassembled WGS sequence"/>
</dbReference>
<reference evidence="3" key="2">
    <citation type="submission" date="2024-04" db="EMBL/GenBank/DDBJ databases">
        <authorList>
            <person name="Chen Y."/>
            <person name="Shah S."/>
            <person name="Dougan E. K."/>
            <person name="Thang M."/>
            <person name="Chan C."/>
        </authorList>
    </citation>
    <scope>NUCLEOTIDE SEQUENCE [LARGE SCALE GENOMIC DNA]</scope>
</reference>
<feature type="compositionally biased region" description="Acidic residues" evidence="1">
    <location>
        <begin position="186"/>
        <end position="200"/>
    </location>
</feature>
<protein>
    <submittedName>
        <fullName evidence="2">Uncharacterized protein</fullName>
    </submittedName>
</protein>
<keyword evidence="4" id="KW-1185">Reference proteome</keyword>
<comment type="caution">
    <text evidence="2">The sequence shown here is derived from an EMBL/GenBank/DDBJ whole genome shotgun (WGS) entry which is preliminary data.</text>
</comment>
<evidence type="ECO:0000313" key="3">
    <source>
        <dbReference type="EMBL" id="CAL1160942.1"/>
    </source>
</evidence>
<evidence type="ECO:0000313" key="2">
    <source>
        <dbReference type="EMBL" id="CAI4007567.1"/>
    </source>
</evidence>
<feature type="compositionally biased region" description="Basic residues" evidence="1">
    <location>
        <begin position="164"/>
        <end position="174"/>
    </location>
</feature>
<accession>A0A9P1DD55</accession>
<evidence type="ECO:0000256" key="1">
    <source>
        <dbReference type="SAM" id="MobiDB-lite"/>
    </source>
</evidence>
<dbReference type="EMBL" id="CAMXCT020004079">
    <property type="protein sequence ID" value="CAL1160942.1"/>
    <property type="molecule type" value="Genomic_DNA"/>
</dbReference>
<name>A0A9P1DD55_9DINO</name>
<dbReference type="EMBL" id="CAMXCT010004079">
    <property type="protein sequence ID" value="CAI4007567.1"/>
    <property type="molecule type" value="Genomic_DNA"/>
</dbReference>
<organism evidence="2">
    <name type="scientific">Cladocopium goreaui</name>
    <dbReference type="NCBI Taxonomy" id="2562237"/>
    <lineage>
        <taxon>Eukaryota</taxon>
        <taxon>Sar</taxon>
        <taxon>Alveolata</taxon>
        <taxon>Dinophyceae</taxon>
        <taxon>Suessiales</taxon>
        <taxon>Symbiodiniaceae</taxon>
        <taxon>Cladocopium</taxon>
    </lineage>
</organism>
<proteinExistence type="predicted"/>
<feature type="region of interest" description="Disordered" evidence="1">
    <location>
        <begin position="160"/>
        <end position="200"/>
    </location>
</feature>
<gene>
    <name evidence="2" type="ORF">C1SCF055_LOCUS33113</name>
</gene>
<evidence type="ECO:0000313" key="4">
    <source>
        <dbReference type="Proteomes" id="UP001152797"/>
    </source>
</evidence>